<keyword evidence="2 6" id="KW-0732">Signal</keyword>
<keyword evidence="9" id="KW-1185">Reference proteome</keyword>
<gene>
    <name evidence="8" type="ORF">NWE73_10475</name>
</gene>
<dbReference type="Proteomes" id="UP001152321">
    <property type="component" value="Unassembled WGS sequence"/>
</dbReference>
<sequence>MKAFKFLGLSVLALSLANCAPSAKQLKEAVEKDPSIVFAAIEKAPEQFIEVVNKAAQNAQKQAQEKAVAEESKKRDEEFKNPLKPVIEEDRVIMGVKDAKITIVEYSDFECPYCSKGYATVEEVLKAYPKDVRVVYKHLPLDFHPMAMPAARYFEALAMQDHAKAEKFYHQIFENQGELRSKKEGLLKDTAKKVGADMKRLEKDLKDEKITKRIEADMEEARKFNFSGTPGFLINGVSLRGAYPFSEFKDIIDRQLGVEKPKN</sequence>
<evidence type="ECO:0000313" key="9">
    <source>
        <dbReference type="Proteomes" id="UP001152321"/>
    </source>
</evidence>
<feature type="signal peptide" evidence="6">
    <location>
        <begin position="1"/>
        <end position="20"/>
    </location>
</feature>
<evidence type="ECO:0000256" key="4">
    <source>
        <dbReference type="ARBA" id="ARBA00023157"/>
    </source>
</evidence>
<feature type="domain" description="Thioredoxin" evidence="7">
    <location>
        <begin position="63"/>
        <end position="257"/>
    </location>
</feature>
<dbReference type="PANTHER" id="PTHR13887:SF14">
    <property type="entry name" value="DISULFIDE BOND FORMATION PROTEIN D"/>
    <property type="match status" value="1"/>
</dbReference>
<dbReference type="Gene3D" id="3.40.30.10">
    <property type="entry name" value="Glutaredoxin"/>
    <property type="match status" value="1"/>
</dbReference>
<evidence type="ECO:0000256" key="6">
    <source>
        <dbReference type="SAM" id="SignalP"/>
    </source>
</evidence>
<dbReference type="Pfam" id="PF13462">
    <property type="entry name" value="Thioredoxin_4"/>
    <property type="match status" value="1"/>
</dbReference>
<comment type="caution">
    <text evidence="8">The sequence shown here is derived from an EMBL/GenBank/DDBJ whole genome shotgun (WGS) entry which is preliminary data.</text>
</comment>
<dbReference type="PROSITE" id="PS51352">
    <property type="entry name" value="THIOREDOXIN_2"/>
    <property type="match status" value="1"/>
</dbReference>
<keyword evidence="5" id="KW-0676">Redox-active center</keyword>
<evidence type="ECO:0000256" key="2">
    <source>
        <dbReference type="ARBA" id="ARBA00022729"/>
    </source>
</evidence>
<evidence type="ECO:0000256" key="3">
    <source>
        <dbReference type="ARBA" id="ARBA00023002"/>
    </source>
</evidence>
<dbReference type="EMBL" id="JANRMI010000003">
    <property type="protein sequence ID" value="MDG0816791.1"/>
    <property type="molecule type" value="Genomic_DNA"/>
</dbReference>
<evidence type="ECO:0000256" key="1">
    <source>
        <dbReference type="ARBA" id="ARBA00005791"/>
    </source>
</evidence>
<evidence type="ECO:0000259" key="7">
    <source>
        <dbReference type="PROSITE" id="PS51352"/>
    </source>
</evidence>
<comment type="similarity">
    <text evidence="1">Belongs to the thioredoxin family. DsbA subfamily.</text>
</comment>
<protein>
    <submittedName>
        <fullName evidence="8">Thioredoxin domain-containing protein</fullName>
    </submittedName>
</protein>
<dbReference type="InterPro" id="IPR012336">
    <property type="entry name" value="Thioredoxin-like_fold"/>
</dbReference>
<keyword evidence="3" id="KW-0560">Oxidoreductase</keyword>
<dbReference type="SUPFAM" id="SSF52833">
    <property type="entry name" value="Thioredoxin-like"/>
    <property type="match status" value="1"/>
</dbReference>
<name>A0ABT6DIV7_9BACT</name>
<dbReference type="PANTHER" id="PTHR13887">
    <property type="entry name" value="GLUTATHIONE S-TRANSFERASE KAPPA"/>
    <property type="match status" value="1"/>
</dbReference>
<dbReference type="RefSeq" id="WP_277578269.1">
    <property type="nucleotide sequence ID" value="NZ_JANRMI010000003.1"/>
</dbReference>
<evidence type="ECO:0000313" key="8">
    <source>
        <dbReference type="EMBL" id="MDG0816791.1"/>
    </source>
</evidence>
<evidence type="ECO:0000256" key="5">
    <source>
        <dbReference type="ARBA" id="ARBA00023284"/>
    </source>
</evidence>
<accession>A0ABT6DIV7</accession>
<proteinExistence type="inferred from homology"/>
<reference evidence="8" key="1">
    <citation type="submission" date="2022-08" db="EMBL/GenBank/DDBJ databases">
        <title>Novel Bdellovibrio Species Isolated from Svalbard: Designation Bdellovibrio svalbardensis.</title>
        <authorList>
            <person name="Mitchell R.J."/>
            <person name="Choi S.Y."/>
        </authorList>
    </citation>
    <scope>NUCLEOTIDE SEQUENCE</scope>
    <source>
        <strain evidence="8">PAP01</strain>
    </source>
</reference>
<feature type="chain" id="PRO_5047177192" evidence="6">
    <location>
        <begin position="21"/>
        <end position="263"/>
    </location>
</feature>
<dbReference type="InterPro" id="IPR036249">
    <property type="entry name" value="Thioredoxin-like_sf"/>
</dbReference>
<dbReference type="InterPro" id="IPR013766">
    <property type="entry name" value="Thioredoxin_domain"/>
</dbReference>
<keyword evidence="4" id="KW-1015">Disulfide bond</keyword>
<organism evidence="8 9">
    <name type="scientific">Bdellovibrio svalbardensis</name>
    <dbReference type="NCBI Taxonomy" id="2972972"/>
    <lineage>
        <taxon>Bacteria</taxon>
        <taxon>Pseudomonadati</taxon>
        <taxon>Bdellovibrionota</taxon>
        <taxon>Bdellovibrionia</taxon>
        <taxon>Bdellovibrionales</taxon>
        <taxon>Pseudobdellovibrionaceae</taxon>
        <taxon>Bdellovibrio</taxon>
    </lineage>
</organism>